<evidence type="ECO:0000256" key="3">
    <source>
        <dbReference type="ARBA" id="ARBA00023002"/>
    </source>
</evidence>
<keyword evidence="8" id="KW-1185">Reference proteome</keyword>
<evidence type="ECO:0000256" key="2">
    <source>
        <dbReference type="ARBA" id="ARBA00022723"/>
    </source>
</evidence>
<dbReference type="CDD" id="cd00207">
    <property type="entry name" value="fer2"/>
    <property type="match status" value="1"/>
</dbReference>
<dbReference type="PROSITE" id="PS00197">
    <property type="entry name" value="2FE2S_FER_1"/>
    <property type="match status" value="1"/>
</dbReference>
<dbReference type="NCBIfam" id="NF043084">
    <property type="entry name" value="XdhC_XDHase"/>
    <property type="match status" value="1"/>
</dbReference>
<evidence type="ECO:0000259" key="6">
    <source>
        <dbReference type="PROSITE" id="PS51085"/>
    </source>
</evidence>
<dbReference type="InterPro" id="IPR036010">
    <property type="entry name" value="2Fe-2S_ferredoxin-like_sf"/>
</dbReference>
<dbReference type="PROSITE" id="PS51085">
    <property type="entry name" value="2FE2S_FER_2"/>
    <property type="match status" value="1"/>
</dbReference>
<dbReference type="Pfam" id="PF00111">
    <property type="entry name" value="Fer2"/>
    <property type="match status" value="1"/>
</dbReference>
<dbReference type="Gene3D" id="1.10.150.120">
    <property type="entry name" value="[2Fe-2S]-binding domain"/>
    <property type="match status" value="1"/>
</dbReference>
<dbReference type="InterPro" id="IPR012675">
    <property type="entry name" value="Beta-grasp_dom_sf"/>
</dbReference>
<evidence type="ECO:0000256" key="4">
    <source>
        <dbReference type="ARBA" id="ARBA00023004"/>
    </source>
</evidence>
<dbReference type="PANTHER" id="PTHR44379">
    <property type="entry name" value="OXIDOREDUCTASE WITH IRON-SULFUR SUBUNIT"/>
    <property type="match status" value="1"/>
</dbReference>
<dbReference type="InterPro" id="IPR001041">
    <property type="entry name" value="2Fe-2S_ferredoxin-type"/>
</dbReference>
<sequence length="172" mass="18692">MSIPTTSALPAVPTQTITFTLNNEPVTCTVDVRKSLLEVLREEFGLMGTKEGCGVGECGACTVMIDDHTVDSCLYLAVWTQDHNVTTIEGITDPDGTLSDIQEEYVDAGAVQCGFCIPGMIISSKSLLDEIPNPTREEIRRGLSGNMCRCTGYQKIVDAVENTATRRNLQEK</sequence>
<keyword evidence="4" id="KW-0408">Iron</keyword>
<keyword evidence="3" id="KW-0560">Oxidoreductase</keyword>
<dbReference type="PANTHER" id="PTHR44379:SF8">
    <property type="entry name" value="XANTHINE DEHYDROGENASE IRON-SULFUR-BINDING SUBUNIT XDHC-RELATED"/>
    <property type="match status" value="1"/>
</dbReference>
<dbReference type="InterPro" id="IPR051452">
    <property type="entry name" value="Diverse_Oxidoreductases"/>
</dbReference>
<accession>A0ABV0F168</accession>
<dbReference type="SUPFAM" id="SSF47741">
    <property type="entry name" value="CO dehydrogenase ISP C-domain like"/>
    <property type="match status" value="1"/>
</dbReference>
<proteinExistence type="predicted"/>
<reference evidence="7" key="2">
    <citation type="submission" date="2024-02" db="EMBL/GenBank/DDBJ databases">
        <title>The Genome Sequence of Enterococcus diestrammenae JM9A.</title>
        <authorList>
            <person name="Earl A."/>
            <person name="Manson A."/>
            <person name="Gilmore M."/>
            <person name="Sanders J."/>
            <person name="Shea T."/>
            <person name="Howe W."/>
            <person name="Livny J."/>
            <person name="Cuomo C."/>
            <person name="Neafsey D."/>
            <person name="Birren B."/>
        </authorList>
    </citation>
    <scope>NUCLEOTIDE SEQUENCE</scope>
    <source>
        <strain evidence="7">JM9A</strain>
    </source>
</reference>
<protein>
    <submittedName>
        <fullName evidence="7">Aerobic carbon-monoxide dehydrogenase small subunit</fullName>
    </submittedName>
</protein>
<keyword evidence="2" id="KW-0479">Metal-binding</keyword>
<feature type="domain" description="2Fe-2S ferredoxin-type" evidence="6">
    <location>
        <begin position="15"/>
        <end position="91"/>
    </location>
</feature>
<keyword evidence="5" id="KW-0411">Iron-sulfur</keyword>
<dbReference type="RefSeq" id="WP_161869723.1">
    <property type="nucleotide sequence ID" value="NZ_JBMRGR010000015.1"/>
</dbReference>
<dbReference type="InterPro" id="IPR050033">
    <property type="entry name" value="XdhC_XDHase"/>
</dbReference>
<name>A0ABV0F168_9ENTE</name>
<dbReference type="EMBL" id="MAEI02000001">
    <property type="protein sequence ID" value="MEO1780812.1"/>
    <property type="molecule type" value="Genomic_DNA"/>
</dbReference>
<dbReference type="InterPro" id="IPR036884">
    <property type="entry name" value="2Fe-2S-bd_dom_sf"/>
</dbReference>
<organism evidence="7 8">
    <name type="scientific">Enterococcus diestrammenae</name>
    <dbReference type="NCBI Taxonomy" id="1155073"/>
    <lineage>
        <taxon>Bacteria</taxon>
        <taxon>Bacillati</taxon>
        <taxon>Bacillota</taxon>
        <taxon>Bacilli</taxon>
        <taxon>Lactobacillales</taxon>
        <taxon>Enterococcaceae</taxon>
        <taxon>Enterococcus</taxon>
    </lineage>
</organism>
<evidence type="ECO:0000313" key="7">
    <source>
        <dbReference type="EMBL" id="MEO1780812.1"/>
    </source>
</evidence>
<dbReference type="Gene3D" id="3.10.20.30">
    <property type="match status" value="1"/>
</dbReference>
<dbReference type="InterPro" id="IPR002888">
    <property type="entry name" value="2Fe-2S-bd"/>
</dbReference>
<dbReference type="InterPro" id="IPR006058">
    <property type="entry name" value="2Fe2S_fd_BS"/>
</dbReference>
<dbReference type="SUPFAM" id="SSF54292">
    <property type="entry name" value="2Fe-2S ferredoxin-like"/>
    <property type="match status" value="1"/>
</dbReference>
<evidence type="ECO:0000256" key="1">
    <source>
        <dbReference type="ARBA" id="ARBA00022714"/>
    </source>
</evidence>
<evidence type="ECO:0000313" key="8">
    <source>
        <dbReference type="Proteomes" id="UP001429357"/>
    </source>
</evidence>
<gene>
    <name evidence="7" type="ORF">BAU18_000363</name>
</gene>
<keyword evidence="1" id="KW-0001">2Fe-2S</keyword>
<comment type="caution">
    <text evidence="7">The sequence shown here is derived from an EMBL/GenBank/DDBJ whole genome shotgun (WGS) entry which is preliminary data.</text>
</comment>
<dbReference type="Proteomes" id="UP001429357">
    <property type="component" value="Unassembled WGS sequence"/>
</dbReference>
<dbReference type="Pfam" id="PF01799">
    <property type="entry name" value="Fer2_2"/>
    <property type="match status" value="1"/>
</dbReference>
<evidence type="ECO:0000256" key="5">
    <source>
        <dbReference type="ARBA" id="ARBA00023014"/>
    </source>
</evidence>
<reference evidence="7" key="1">
    <citation type="submission" date="2016-06" db="EMBL/GenBank/DDBJ databases">
        <authorList>
            <person name="Van Tyne D."/>
        </authorList>
    </citation>
    <scope>NUCLEOTIDE SEQUENCE</scope>
    <source>
        <strain evidence="7">JM9A</strain>
    </source>
</reference>